<keyword evidence="4" id="KW-1185">Reference proteome</keyword>
<dbReference type="InterPro" id="IPR050740">
    <property type="entry name" value="Aldehyde_DH_Superfamily"/>
</dbReference>
<dbReference type="RefSeq" id="WP_245129560.1">
    <property type="nucleotide sequence ID" value="NZ_JALJEJ010000003.1"/>
</dbReference>
<feature type="domain" description="Aldehyde dehydrogenase" evidence="2">
    <location>
        <begin position="13"/>
        <end position="411"/>
    </location>
</feature>
<accession>A0A9X1X524</accession>
<gene>
    <name evidence="3" type="ORF">MUY27_08405</name>
</gene>
<dbReference type="InterPro" id="IPR015590">
    <property type="entry name" value="Aldehyde_DH_dom"/>
</dbReference>
<organism evidence="3 4">
    <name type="scientific">Mucilaginibacter straminoryzae</name>
    <dbReference type="NCBI Taxonomy" id="2932774"/>
    <lineage>
        <taxon>Bacteria</taxon>
        <taxon>Pseudomonadati</taxon>
        <taxon>Bacteroidota</taxon>
        <taxon>Sphingobacteriia</taxon>
        <taxon>Sphingobacteriales</taxon>
        <taxon>Sphingobacteriaceae</taxon>
        <taxon>Mucilaginibacter</taxon>
    </lineage>
</organism>
<dbReference type="InterPro" id="IPR016163">
    <property type="entry name" value="Ald_DH_C"/>
</dbReference>
<dbReference type="Gene3D" id="3.40.605.10">
    <property type="entry name" value="Aldehyde Dehydrogenase, Chain A, domain 1"/>
    <property type="match status" value="1"/>
</dbReference>
<name>A0A9X1X524_9SPHI</name>
<dbReference type="InterPro" id="IPR016161">
    <property type="entry name" value="Ald_DH/histidinol_DH"/>
</dbReference>
<evidence type="ECO:0000256" key="1">
    <source>
        <dbReference type="ARBA" id="ARBA00023002"/>
    </source>
</evidence>
<dbReference type="PANTHER" id="PTHR43353">
    <property type="entry name" value="SUCCINATE-SEMIALDEHYDE DEHYDROGENASE, MITOCHONDRIAL"/>
    <property type="match status" value="1"/>
</dbReference>
<dbReference type="Gene3D" id="3.40.309.10">
    <property type="entry name" value="Aldehyde Dehydrogenase, Chain A, domain 2"/>
    <property type="match status" value="1"/>
</dbReference>
<dbReference type="SUPFAM" id="SSF53720">
    <property type="entry name" value="ALDH-like"/>
    <property type="match status" value="1"/>
</dbReference>
<evidence type="ECO:0000313" key="4">
    <source>
        <dbReference type="Proteomes" id="UP001139450"/>
    </source>
</evidence>
<dbReference type="InterPro" id="IPR044151">
    <property type="entry name" value="ALDH_KGSADH"/>
</dbReference>
<dbReference type="EMBL" id="JALJEJ010000003">
    <property type="protein sequence ID" value="MCJ8209728.1"/>
    <property type="molecule type" value="Genomic_DNA"/>
</dbReference>
<dbReference type="CDD" id="cd07129">
    <property type="entry name" value="ALDH_KGSADH"/>
    <property type="match status" value="1"/>
</dbReference>
<dbReference type="AlphaFoldDB" id="A0A9X1X524"/>
<comment type="caution">
    <text evidence="3">The sequence shown here is derived from an EMBL/GenBank/DDBJ whole genome shotgun (WGS) entry which is preliminary data.</text>
</comment>
<dbReference type="GO" id="GO:0016620">
    <property type="term" value="F:oxidoreductase activity, acting on the aldehyde or oxo group of donors, NAD or NADP as acceptor"/>
    <property type="evidence" value="ECO:0007669"/>
    <property type="project" value="InterPro"/>
</dbReference>
<protein>
    <submittedName>
        <fullName evidence="3">Aldehyde dehydrogenase (NADP(+))</fullName>
    </submittedName>
</protein>
<proteinExistence type="predicted"/>
<evidence type="ECO:0000313" key="3">
    <source>
        <dbReference type="EMBL" id="MCJ8209728.1"/>
    </source>
</evidence>
<dbReference type="PANTHER" id="PTHR43353:SF3">
    <property type="entry name" value="ALDEHYDE DEHYDROGENASE-RELATED"/>
    <property type="match status" value="1"/>
</dbReference>
<evidence type="ECO:0000259" key="2">
    <source>
        <dbReference type="Pfam" id="PF00171"/>
    </source>
</evidence>
<sequence length="526" mass="56030">MIGENIIACNYRKASGGRFKATDPSKGIELDGEFEVANEVLVDSALEAAKNAFVQLKNTSGKKKAVFLRAIAAEIIALGSTLVDRAVLESGLPAARLLGEMGRTTGQLRMFADLLEEGAWVNAVIDTAQPERTPLPKPDIRKMMVPLGPVVVFGASNFPLAFSVAGGDTASAFAAGCPVIVKVHPAHPGTSALVGEAISRAAQATEMPEGVFSMLYDTGYAVAAQLVKHPETKAVAFTGSFKGGMALIELARQREDLIPVFTEMGSINPVLFLPEALKNKSDELAAKYAASITLGAGQFCTNPGLMLAIQSADLDQFVTKLSVAIEDTPSATMLTNGIWENYQKLSSAMMAQAGVTLLAKSTAVNSDCTNQSSAAVLKVKAADFLANPKLQEEVFGPLSLLVIADDQAQLEQVVAVLPGQLTVTVLAEKSELPAYRHLLDNLSTITGRLILNSVPTGVEVCAAMQHGGPFPASSDSRFTSVGTAAIYRFVRPLAWQDWEDSLLPEELQNANPLNIWRMVNNRWTKE</sequence>
<dbReference type="Pfam" id="PF00171">
    <property type="entry name" value="Aldedh"/>
    <property type="match status" value="1"/>
</dbReference>
<dbReference type="InterPro" id="IPR016162">
    <property type="entry name" value="Ald_DH_N"/>
</dbReference>
<dbReference type="Proteomes" id="UP001139450">
    <property type="component" value="Unassembled WGS sequence"/>
</dbReference>
<keyword evidence="1" id="KW-0560">Oxidoreductase</keyword>
<reference evidence="3" key="1">
    <citation type="submission" date="2022-04" db="EMBL/GenBank/DDBJ databases">
        <title>Mucilaginibacter sp. RS28 isolated from freshwater.</title>
        <authorList>
            <person name="Ko S.-R."/>
        </authorList>
    </citation>
    <scope>NUCLEOTIDE SEQUENCE</scope>
    <source>
        <strain evidence="3">RS28</strain>
    </source>
</reference>